<evidence type="ECO:0000313" key="4">
    <source>
        <dbReference type="EMBL" id="KAJ8311317.1"/>
    </source>
</evidence>
<dbReference type="SUPFAM" id="SSF57625">
    <property type="entry name" value="Invertebrate chitin-binding proteins"/>
    <property type="match status" value="1"/>
</dbReference>
<dbReference type="InterPro" id="IPR050525">
    <property type="entry name" value="ECM_Assembly_Org"/>
</dbReference>
<dbReference type="EMBL" id="JARBDR010000498">
    <property type="protein sequence ID" value="KAJ8311317.1"/>
    <property type="molecule type" value="Genomic_DNA"/>
</dbReference>
<dbReference type="Pfam" id="PF00092">
    <property type="entry name" value="VWA"/>
    <property type="match status" value="2"/>
</dbReference>
<dbReference type="SMART" id="SM00327">
    <property type="entry name" value="VWA"/>
    <property type="match status" value="2"/>
</dbReference>
<dbReference type="SUPFAM" id="SSF53300">
    <property type="entry name" value="vWA-like"/>
    <property type="match status" value="3"/>
</dbReference>
<feature type="domain" description="VWFA" evidence="2">
    <location>
        <begin position="337"/>
        <end position="412"/>
    </location>
</feature>
<feature type="compositionally biased region" description="Low complexity" evidence="1">
    <location>
        <begin position="1523"/>
        <end position="1542"/>
    </location>
</feature>
<feature type="domain" description="Chitin-binding type-2" evidence="3">
    <location>
        <begin position="431"/>
        <end position="496"/>
    </location>
</feature>
<dbReference type="Proteomes" id="UP001217089">
    <property type="component" value="Unassembled WGS sequence"/>
</dbReference>
<accession>A0ABQ9F1P3</accession>
<proteinExistence type="predicted"/>
<dbReference type="PROSITE" id="PS50940">
    <property type="entry name" value="CHIT_BIND_II"/>
    <property type="match status" value="1"/>
</dbReference>
<evidence type="ECO:0000313" key="5">
    <source>
        <dbReference type="Proteomes" id="UP001217089"/>
    </source>
</evidence>
<evidence type="ECO:0000256" key="1">
    <source>
        <dbReference type="SAM" id="MobiDB-lite"/>
    </source>
</evidence>
<dbReference type="SMART" id="SM00494">
    <property type="entry name" value="ChtBD2"/>
    <property type="match status" value="1"/>
</dbReference>
<dbReference type="InterPro" id="IPR036508">
    <property type="entry name" value="Chitin-bd_dom_sf"/>
</dbReference>
<reference evidence="4 5" key="1">
    <citation type="submission" date="2022-12" db="EMBL/GenBank/DDBJ databases">
        <title>Chromosome-level genome of Tegillarca granosa.</title>
        <authorList>
            <person name="Kim J."/>
        </authorList>
    </citation>
    <scope>NUCLEOTIDE SEQUENCE [LARGE SCALE GENOMIC DNA]</scope>
    <source>
        <strain evidence="4">Teg-2019</strain>
        <tissue evidence="4">Adductor muscle</tissue>
    </source>
</reference>
<name>A0ABQ9F1P3_TEGGR</name>
<dbReference type="Gene3D" id="2.170.140.10">
    <property type="entry name" value="Chitin binding domain"/>
    <property type="match status" value="1"/>
</dbReference>
<dbReference type="CDD" id="cd01450">
    <property type="entry name" value="vWFA_subfamily_ECM"/>
    <property type="match status" value="2"/>
</dbReference>
<dbReference type="Gene3D" id="3.40.50.410">
    <property type="entry name" value="von Willebrand factor, type A domain"/>
    <property type="match status" value="4"/>
</dbReference>
<evidence type="ECO:0000259" key="3">
    <source>
        <dbReference type="PROSITE" id="PS50940"/>
    </source>
</evidence>
<protein>
    <submittedName>
        <fullName evidence="4">Uncharacterized protein</fullName>
    </submittedName>
</protein>
<evidence type="ECO:0000259" key="2">
    <source>
        <dbReference type="PROSITE" id="PS50234"/>
    </source>
</evidence>
<gene>
    <name evidence="4" type="ORF">KUTeg_011129</name>
</gene>
<feature type="region of interest" description="Disordered" evidence="1">
    <location>
        <begin position="1523"/>
        <end position="1544"/>
    </location>
</feature>
<dbReference type="PANTHER" id="PTHR24020:SF20">
    <property type="entry name" value="PH DOMAIN-CONTAINING PROTEIN"/>
    <property type="match status" value="1"/>
</dbReference>
<feature type="domain" description="VWFA" evidence="2">
    <location>
        <begin position="47"/>
        <end position="115"/>
    </location>
</feature>
<dbReference type="PANTHER" id="PTHR24020">
    <property type="entry name" value="COLLAGEN ALPHA"/>
    <property type="match status" value="1"/>
</dbReference>
<comment type="caution">
    <text evidence="4">The sequence shown here is derived from an EMBL/GenBank/DDBJ whole genome shotgun (WGS) entry which is preliminary data.</text>
</comment>
<feature type="domain" description="VWFA" evidence="2">
    <location>
        <begin position="147"/>
        <end position="317"/>
    </location>
</feature>
<dbReference type="Pfam" id="PF01607">
    <property type="entry name" value="CBM_14"/>
    <property type="match status" value="1"/>
</dbReference>
<dbReference type="InterPro" id="IPR002557">
    <property type="entry name" value="Chitin-bd_dom"/>
</dbReference>
<sequence length="1714" mass="189320">MNCYVPADIMILIDGSDSIQDSDWRNMLLFVKNLITQFDVAEDAIHVENLRHPKGSTNTGKGIAYAVEQFKIYGRPNVPKIMIVITDGSSDNPRDTAFQANRAKNQGIRILAVAITTTPQFTTPMTPNPIIPTVPPPFGLKCNVPADVGFVLDGSSSILDADWIRVKNFVANLINNLEIGRDTIHAGIVVYSTIIGEVINLTPYKQKQTLIYQTTRLKQPKDGTNTARGISKMRQIMNAQGRPNAPKVMVIITDGRSTVPRNTLQEANNAKADGYTIIAVGVGQEAFTTELTQIATNERKVFAVSDFKELTRIIVEIRDLICQGLEKLREIFRTQGRADVPRVGLLITDQASSAPELTKIQANLAKKEGLNMLSLGIGPLVGNREVMEVATDARKVFTTSRFDDLQSILRPVRDMICEVITGSVKVEYNYTELCSGCLFEKGTGFNPYPGDCSRYVKCWVNGKNQVMGAIMTCPFGQFWDSQAMACRPSMNVWCPSDLCKHAPNGFTYGMPQHGCRSYWVCINGASVGSCCPPGTYYLEGMGCMRDTCKAAAYYPFDFDLQDKSEQRTSIGITNVIRSPYGTAQFMGSSRLNLWQYAGMDWNDQLVLQFKFKFDRWGNRYDYGGLVVDMGNGHDWILRILVSGEGSILLRQILQQLGKVNGFQDIRLLLQQLLTMQEMERWIIKHGGGVNNTHITLANWRRFLSTLNVTGGSGTIKDWNIDLIDWGTDGRVIADLWRKFVVQLNPTGDEKRNLYIWSFGPSGTITGNFDRNGLITEMRRALRNKNLVQQWLTFLRNNNIDVASFFRNGGWSTDTNTGYDWLNIIGGGSGTIGGRNIADMWRTFVTEIDVPHNERQSIYTWTFGSGVSGGNVDINGLTEEMKRAINTNSNVRSMWLYFLHRNGIDTSLLRGLGGFIGGTNLGYEWLNWLGGGTGTLGGRNIADLWRSFVRNLRLNSTAKTTIYTWTYGGGTNTDISGLTDEMQRALTDSYIQSLWLVFLRKNNIDVSSLQGNNGWANGYNVGYDWLNWLGGGTGTLGGFSIADLWKNFVLQLNVGPNEKNTIYTWTYGSGGAGDINGLIMEMQNALANSYVRSMWLYYLQMNNIDISSLRVDGGSGTGGRSGFEWLYWFGGGTGNIGGRSIADLWRTFVQQLTLSDQDKMTIFTWTFGNGGNAMDINGLIIEMNTALTNNHIKQLWEQYLLHNNININYDQGNTNFGDGWLKILRGSINGIGGTNLGYEWLNWLGGGTGYINGNSIADLWRSFVLQLNLTVADRTNIYTWTFGAGGQGGSLDVSGLIQEMRLALSNRNIHILWSLFLQGNNIDISSLQGNIGWTAGYNLNYEMLNRIGGGTGTIGVFDIAELWRQFVLQLNVEVNERTTIYTWTFGGGNTAAGGYVDINGLIIEMRRALANSFVRAMWLMYLQKNNIDISSLRVITGNDNAFDWLFWLIGSEGDFGSGGDLSGFYKPPMLYAFGKGFGDAYHKAFIHGLMNRYGGFPLGSGSAEVGGGASNELNSILNNLQGSSVGGAHRSSSSSSSGSTELGVGAGGGGGGLHGGILLDEDIFGFDLFRKKRDTSDDKKRKKRQADPRFVYQTLVSDCPDNNRRPSINIAANERSVKLHLASQSNPNGAELDLPVVPGWNEVTLVYDGRNMHGMVQNWRGKQHQKVPLNGKIPRSASGLSIGGCPSSTGFVGQVDDLIAYKCVPQALTSTFGMK</sequence>
<dbReference type="PRINTS" id="PR00453">
    <property type="entry name" value="VWFADOMAIN"/>
</dbReference>
<dbReference type="InterPro" id="IPR002035">
    <property type="entry name" value="VWF_A"/>
</dbReference>
<keyword evidence="5" id="KW-1185">Reference proteome</keyword>
<organism evidence="4 5">
    <name type="scientific">Tegillarca granosa</name>
    <name type="common">Malaysian cockle</name>
    <name type="synonym">Anadara granosa</name>
    <dbReference type="NCBI Taxonomy" id="220873"/>
    <lineage>
        <taxon>Eukaryota</taxon>
        <taxon>Metazoa</taxon>
        <taxon>Spiralia</taxon>
        <taxon>Lophotrochozoa</taxon>
        <taxon>Mollusca</taxon>
        <taxon>Bivalvia</taxon>
        <taxon>Autobranchia</taxon>
        <taxon>Pteriomorphia</taxon>
        <taxon>Arcoida</taxon>
        <taxon>Arcoidea</taxon>
        <taxon>Arcidae</taxon>
        <taxon>Tegillarca</taxon>
    </lineage>
</organism>
<dbReference type="PROSITE" id="PS50234">
    <property type="entry name" value="VWFA"/>
    <property type="match status" value="3"/>
</dbReference>
<dbReference type="InterPro" id="IPR036465">
    <property type="entry name" value="vWFA_dom_sf"/>
</dbReference>